<keyword evidence="3" id="KW-0411">Iron-sulfur</keyword>
<proteinExistence type="predicted"/>
<protein>
    <submittedName>
        <fullName evidence="5">4Fe-4S dicluster domain-containing protein</fullName>
    </submittedName>
</protein>
<keyword evidence="1" id="KW-0479">Metal-binding</keyword>
<dbReference type="EMBL" id="FNCP01000010">
    <property type="protein sequence ID" value="SDH13826.1"/>
    <property type="molecule type" value="Genomic_DNA"/>
</dbReference>
<dbReference type="InterPro" id="IPR017900">
    <property type="entry name" value="4Fe4S_Fe_S_CS"/>
</dbReference>
<gene>
    <name evidence="5" type="ORF">SAMN05443529_11051</name>
</gene>
<dbReference type="PROSITE" id="PS51379">
    <property type="entry name" value="4FE4S_FER_2"/>
    <property type="match status" value="2"/>
</dbReference>
<accession>A0A1G7ZYZ2</accession>
<dbReference type="PROSITE" id="PS00198">
    <property type="entry name" value="4FE4S_FER_1"/>
    <property type="match status" value="1"/>
</dbReference>
<evidence type="ECO:0000256" key="2">
    <source>
        <dbReference type="ARBA" id="ARBA00023004"/>
    </source>
</evidence>
<dbReference type="SUPFAM" id="SSF56014">
    <property type="entry name" value="Nitrite and sulphite reductase 4Fe-4S domain-like"/>
    <property type="match status" value="1"/>
</dbReference>
<reference evidence="6" key="1">
    <citation type="submission" date="2016-10" db="EMBL/GenBank/DDBJ databases">
        <authorList>
            <person name="Varghese N."/>
            <person name="Submissions S."/>
        </authorList>
    </citation>
    <scope>NUCLEOTIDE SEQUENCE [LARGE SCALE GENOMIC DNA]</scope>
    <source>
        <strain evidence="6">DSM 8344</strain>
    </source>
</reference>
<dbReference type="STRING" id="1121419.SAMN05443529_11051"/>
<keyword evidence="6" id="KW-1185">Reference proteome</keyword>
<evidence type="ECO:0000313" key="6">
    <source>
        <dbReference type="Proteomes" id="UP000198656"/>
    </source>
</evidence>
<dbReference type="GO" id="GO:0046872">
    <property type="term" value="F:metal ion binding"/>
    <property type="evidence" value="ECO:0007669"/>
    <property type="project" value="UniProtKB-KW"/>
</dbReference>
<dbReference type="GO" id="GO:0016491">
    <property type="term" value="F:oxidoreductase activity"/>
    <property type="evidence" value="ECO:0007669"/>
    <property type="project" value="InterPro"/>
</dbReference>
<dbReference type="GO" id="GO:0020037">
    <property type="term" value="F:heme binding"/>
    <property type="evidence" value="ECO:0007669"/>
    <property type="project" value="InterPro"/>
</dbReference>
<dbReference type="InterPro" id="IPR017896">
    <property type="entry name" value="4Fe4S_Fe-S-bd"/>
</dbReference>
<dbReference type="AlphaFoldDB" id="A0A1G7ZYZ2"/>
<evidence type="ECO:0000259" key="4">
    <source>
        <dbReference type="PROSITE" id="PS51379"/>
    </source>
</evidence>
<organism evidence="5 6">
    <name type="scientific">Desulfosporosinus hippei DSM 8344</name>
    <dbReference type="NCBI Taxonomy" id="1121419"/>
    <lineage>
        <taxon>Bacteria</taxon>
        <taxon>Bacillati</taxon>
        <taxon>Bacillota</taxon>
        <taxon>Clostridia</taxon>
        <taxon>Eubacteriales</taxon>
        <taxon>Desulfitobacteriaceae</taxon>
        <taxon>Desulfosporosinus</taxon>
    </lineage>
</organism>
<dbReference type="Pfam" id="PF00037">
    <property type="entry name" value="Fer4"/>
    <property type="match status" value="1"/>
</dbReference>
<dbReference type="Gene3D" id="3.30.70.20">
    <property type="match status" value="1"/>
</dbReference>
<dbReference type="Proteomes" id="UP000198656">
    <property type="component" value="Unassembled WGS sequence"/>
</dbReference>
<dbReference type="Gene3D" id="3.30.413.10">
    <property type="entry name" value="Sulfite Reductase Hemoprotein, domain 1"/>
    <property type="match status" value="1"/>
</dbReference>
<dbReference type="Pfam" id="PF01077">
    <property type="entry name" value="NIR_SIR"/>
    <property type="match status" value="1"/>
</dbReference>
<sequence>MKQPGFIIEHCRQNCPKATREWRELLEELPSNLAALNIEETLQKKFGQVNHHHLLKICLAGCPNGCSRPDIKDFSISGYVTPQTTDDPCIACHACVRSCLENAITIEKNGVVVIDKSKCLSCGNCLSVCPSGTLAAGESGWNLRIGGRMGRHPRFASFVKQAKTDEEVIAWVIETIQDYLNNGGPLERFTHFVEQKIQLNLEFESEKPARVSRFEDFPYP</sequence>
<keyword evidence="2" id="KW-0408">Iron</keyword>
<dbReference type="GO" id="GO:0051536">
    <property type="term" value="F:iron-sulfur cluster binding"/>
    <property type="evidence" value="ECO:0007669"/>
    <property type="project" value="UniProtKB-KW"/>
</dbReference>
<dbReference type="InterPro" id="IPR045854">
    <property type="entry name" value="NO2/SO3_Rdtase_4Fe4S_sf"/>
</dbReference>
<dbReference type="RefSeq" id="WP_242876255.1">
    <property type="nucleotide sequence ID" value="NZ_FNCP01000010.1"/>
</dbReference>
<evidence type="ECO:0000256" key="3">
    <source>
        <dbReference type="ARBA" id="ARBA00023014"/>
    </source>
</evidence>
<dbReference type="InterPro" id="IPR006067">
    <property type="entry name" value="NO2/SO3_Rdtase_4Fe4S_dom"/>
</dbReference>
<evidence type="ECO:0000313" key="5">
    <source>
        <dbReference type="EMBL" id="SDH13826.1"/>
    </source>
</evidence>
<feature type="domain" description="4Fe-4S ferredoxin-type" evidence="4">
    <location>
        <begin position="110"/>
        <end position="139"/>
    </location>
</feature>
<evidence type="ECO:0000256" key="1">
    <source>
        <dbReference type="ARBA" id="ARBA00022723"/>
    </source>
</evidence>
<name>A0A1G7ZYZ2_9FIRM</name>
<feature type="domain" description="4Fe-4S ferredoxin-type" evidence="4">
    <location>
        <begin position="80"/>
        <end position="109"/>
    </location>
</feature>
<dbReference type="SUPFAM" id="SSF54862">
    <property type="entry name" value="4Fe-4S ferredoxins"/>
    <property type="match status" value="1"/>
</dbReference>